<proteinExistence type="predicted"/>
<evidence type="ECO:0000256" key="1">
    <source>
        <dbReference type="SAM" id="MobiDB-lite"/>
    </source>
</evidence>
<dbReference type="EMBL" id="KZ772705">
    <property type="protein sequence ID" value="PTQ41642.1"/>
    <property type="molecule type" value="Genomic_DNA"/>
</dbReference>
<dbReference type="AlphaFoldDB" id="A0A2R6X6B1"/>
<evidence type="ECO:0000313" key="2">
    <source>
        <dbReference type="EMBL" id="PTQ41642.1"/>
    </source>
</evidence>
<protein>
    <submittedName>
        <fullName evidence="2">Uncharacterized protein</fullName>
    </submittedName>
</protein>
<dbReference type="Gramene" id="Mp1g16050.1">
    <property type="protein sequence ID" value="Mp1g16050.1.cds1"/>
    <property type="gene ID" value="Mp1g16050"/>
</dbReference>
<keyword evidence="3" id="KW-1185">Reference proteome</keyword>
<evidence type="ECO:0000313" key="3">
    <source>
        <dbReference type="Proteomes" id="UP000244005"/>
    </source>
</evidence>
<sequence>MLVGTTHPTVQKRVQTPISHRLMSAYDPPPTSAQARRCKGKLHWKVSSSSPRKLSPLAPSDVQTNPAGKLTNFRTLSAFGKIISKSEMRSLLLYQLIT</sequence>
<reference evidence="3" key="1">
    <citation type="journal article" date="2017" name="Cell">
        <title>Insights into land plant evolution garnered from the Marchantia polymorpha genome.</title>
        <authorList>
            <person name="Bowman J.L."/>
            <person name="Kohchi T."/>
            <person name="Yamato K.T."/>
            <person name="Jenkins J."/>
            <person name="Shu S."/>
            <person name="Ishizaki K."/>
            <person name="Yamaoka S."/>
            <person name="Nishihama R."/>
            <person name="Nakamura Y."/>
            <person name="Berger F."/>
            <person name="Adam C."/>
            <person name="Aki S.S."/>
            <person name="Althoff F."/>
            <person name="Araki T."/>
            <person name="Arteaga-Vazquez M.A."/>
            <person name="Balasubrmanian S."/>
            <person name="Barry K."/>
            <person name="Bauer D."/>
            <person name="Boehm C.R."/>
            <person name="Briginshaw L."/>
            <person name="Caballero-Perez J."/>
            <person name="Catarino B."/>
            <person name="Chen F."/>
            <person name="Chiyoda S."/>
            <person name="Chovatia M."/>
            <person name="Davies K.M."/>
            <person name="Delmans M."/>
            <person name="Demura T."/>
            <person name="Dierschke T."/>
            <person name="Dolan L."/>
            <person name="Dorantes-Acosta A.E."/>
            <person name="Eklund D.M."/>
            <person name="Florent S.N."/>
            <person name="Flores-Sandoval E."/>
            <person name="Fujiyama A."/>
            <person name="Fukuzawa H."/>
            <person name="Galik B."/>
            <person name="Grimanelli D."/>
            <person name="Grimwood J."/>
            <person name="Grossniklaus U."/>
            <person name="Hamada T."/>
            <person name="Haseloff J."/>
            <person name="Hetherington A.J."/>
            <person name="Higo A."/>
            <person name="Hirakawa Y."/>
            <person name="Hundley H.N."/>
            <person name="Ikeda Y."/>
            <person name="Inoue K."/>
            <person name="Inoue S.I."/>
            <person name="Ishida S."/>
            <person name="Jia Q."/>
            <person name="Kakita M."/>
            <person name="Kanazawa T."/>
            <person name="Kawai Y."/>
            <person name="Kawashima T."/>
            <person name="Kennedy M."/>
            <person name="Kinose K."/>
            <person name="Kinoshita T."/>
            <person name="Kohara Y."/>
            <person name="Koide E."/>
            <person name="Komatsu K."/>
            <person name="Kopischke S."/>
            <person name="Kubo M."/>
            <person name="Kyozuka J."/>
            <person name="Lagercrantz U."/>
            <person name="Lin S.S."/>
            <person name="Lindquist E."/>
            <person name="Lipzen A.M."/>
            <person name="Lu C.W."/>
            <person name="De Luna E."/>
            <person name="Martienssen R.A."/>
            <person name="Minamino N."/>
            <person name="Mizutani M."/>
            <person name="Mizutani M."/>
            <person name="Mochizuki N."/>
            <person name="Monte I."/>
            <person name="Mosher R."/>
            <person name="Nagasaki H."/>
            <person name="Nakagami H."/>
            <person name="Naramoto S."/>
            <person name="Nishitani K."/>
            <person name="Ohtani M."/>
            <person name="Okamoto T."/>
            <person name="Okumura M."/>
            <person name="Phillips J."/>
            <person name="Pollak B."/>
            <person name="Reinders A."/>
            <person name="Rovekamp M."/>
            <person name="Sano R."/>
            <person name="Sawa S."/>
            <person name="Schmid M.W."/>
            <person name="Shirakawa M."/>
            <person name="Solano R."/>
            <person name="Spunde A."/>
            <person name="Suetsugu N."/>
            <person name="Sugano S."/>
            <person name="Sugiyama A."/>
            <person name="Sun R."/>
            <person name="Suzuki Y."/>
            <person name="Takenaka M."/>
            <person name="Takezawa D."/>
            <person name="Tomogane H."/>
            <person name="Tsuzuki M."/>
            <person name="Ueda T."/>
            <person name="Umeda M."/>
            <person name="Ward J.M."/>
            <person name="Watanabe Y."/>
            <person name="Yazaki K."/>
            <person name="Yokoyama R."/>
            <person name="Yoshitake Y."/>
            <person name="Yotsui I."/>
            <person name="Zachgo S."/>
            <person name="Schmutz J."/>
        </authorList>
    </citation>
    <scope>NUCLEOTIDE SEQUENCE [LARGE SCALE GENOMIC DNA]</scope>
    <source>
        <strain evidence="3">Tak-1</strain>
    </source>
</reference>
<gene>
    <name evidence="2" type="ORF">MARPO_0033s0055</name>
</gene>
<feature type="region of interest" description="Disordered" evidence="1">
    <location>
        <begin position="45"/>
        <end position="66"/>
    </location>
</feature>
<accession>A0A2R6X6B1</accession>
<dbReference type="Proteomes" id="UP000244005">
    <property type="component" value="Unassembled WGS sequence"/>
</dbReference>
<name>A0A2R6X6B1_MARPO</name>
<organism evidence="2 3">
    <name type="scientific">Marchantia polymorpha</name>
    <name type="common">Common liverwort</name>
    <name type="synonym">Marchantia aquatica</name>
    <dbReference type="NCBI Taxonomy" id="3197"/>
    <lineage>
        <taxon>Eukaryota</taxon>
        <taxon>Viridiplantae</taxon>
        <taxon>Streptophyta</taxon>
        <taxon>Embryophyta</taxon>
        <taxon>Marchantiophyta</taxon>
        <taxon>Marchantiopsida</taxon>
        <taxon>Marchantiidae</taxon>
        <taxon>Marchantiales</taxon>
        <taxon>Marchantiaceae</taxon>
        <taxon>Marchantia</taxon>
    </lineage>
</organism>